<sequence>MITSTTSSTTSSESLPKRIRSASARLFNSNTASSNIKRFSYQSTSSSSSNSIFNAKWFPRIRKRRASASSITPTFSIVFSSSPTKTIFCQPTCFSFEDKVKPQQHQEFTIANTLSSELEVLYREAKEEIAYAIESQGSIYYEGDVATANAAFELCESKFATALQILGDTTNAVKFRFRWETDLQELRLLLENLPTVTHSIYQ</sequence>
<comment type="caution">
    <text evidence="1">The sequence shown here is derived from an EMBL/GenBank/DDBJ whole genome shotgun (WGS) entry which is preliminary data.</text>
</comment>
<name>A0A1C7NHN0_9FUNG</name>
<evidence type="ECO:0000313" key="2">
    <source>
        <dbReference type="Proteomes" id="UP000093000"/>
    </source>
</evidence>
<dbReference type="EMBL" id="LUGH01000140">
    <property type="protein sequence ID" value="OBZ88631.1"/>
    <property type="molecule type" value="Genomic_DNA"/>
</dbReference>
<reference evidence="1 2" key="1">
    <citation type="submission" date="2016-03" db="EMBL/GenBank/DDBJ databases">
        <title>Choanephora cucurbitarum.</title>
        <authorList>
            <person name="Min B."/>
            <person name="Park H."/>
            <person name="Park J.-H."/>
            <person name="Shin H.-D."/>
            <person name="Choi I.-G."/>
        </authorList>
    </citation>
    <scope>NUCLEOTIDE SEQUENCE [LARGE SCALE GENOMIC DNA]</scope>
    <source>
        <strain evidence="1 2">KUS-F28377</strain>
    </source>
</reference>
<keyword evidence="2" id="KW-1185">Reference proteome</keyword>
<dbReference type="AlphaFoldDB" id="A0A1C7NHN0"/>
<gene>
    <name evidence="1" type="ORF">A0J61_03323</name>
</gene>
<accession>A0A1C7NHN0</accession>
<evidence type="ECO:0000313" key="1">
    <source>
        <dbReference type="EMBL" id="OBZ88631.1"/>
    </source>
</evidence>
<dbReference type="OrthoDB" id="273230at2759"/>
<organism evidence="1 2">
    <name type="scientific">Choanephora cucurbitarum</name>
    <dbReference type="NCBI Taxonomy" id="101091"/>
    <lineage>
        <taxon>Eukaryota</taxon>
        <taxon>Fungi</taxon>
        <taxon>Fungi incertae sedis</taxon>
        <taxon>Mucoromycota</taxon>
        <taxon>Mucoromycotina</taxon>
        <taxon>Mucoromycetes</taxon>
        <taxon>Mucorales</taxon>
        <taxon>Mucorineae</taxon>
        <taxon>Choanephoraceae</taxon>
        <taxon>Choanephoroideae</taxon>
        <taxon>Choanephora</taxon>
    </lineage>
</organism>
<protein>
    <submittedName>
        <fullName evidence="1">Uncharacterized protein</fullName>
    </submittedName>
</protein>
<dbReference type="InParanoid" id="A0A1C7NHN0"/>
<proteinExistence type="predicted"/>
<dbReference type="Proteomes" id="UP000093000">
    <property type="component" value="Unassembled WGS sequence"/>
</dbReference>